<organism evidence="3 4">
    <name type="scientific">Dialister invisus</name>
    <dbReference type="NCBI Taxonomy" id="218538"/>
    <lineage>
        <taxon>Bacteria</taxon>
        <taxon>Bacillati</taxon>
        <taxon>Bacillota</taxon>
        <taxon>Negativicutes</taxon>
        <taxon>Veillonellales</taxon>
        <taxon>Veillonellaceae</taxon>
        <taxon>Dialister</taxon>
    </lineage>
</organism>
<dbReference type="Proteomes" id="UP000757890">
    <property type="component" value="Unassembled WGS sequence"/>
</dbReference>
<evidence type="ECO:0000313" key="4">
    <source>
        <dbReference type="Proteomes" id="UP000757890"/>
    </source>
</evidence>
<dbReference type="Pfam" id="PF01476">
    <property type="entry name" value="LysM"/>
    <property type="match status" value="1"/>
</dbReference>
<evidence type="ECO:0000256" key="1">
    <source>
        <dbReference type="SAM" id="SignalP"/>
    </source>
</evidence>
<feature type="chain" id="PRO_5038919652" evidence="1">
    <location>
        <begin position="21"/>
        <end position="85"/>
    </location>
</feature>
<feature type="signal peptide" evidence="1">
    <location>
        <begin position="1"/>
        <end position="20"/>
    </location>
</feature>
<feature type="domain" description="LysM" evidence="2">
    <location>
        <begin position="27"/>
        <end position="78"/>
    </location>
</feature>
<comment type="caution">
    <text evidence="3">The sequence shown here is derived from an EMBL/GenBank/DDBJ whole genome shotgun (WGS) entry which is preliminary data.</text>
</comment>
<protein>
    <submittedName>
        <fullName evidence="3">LysM peptidoglycan-binding domain-containing protein</fullName>
    </submittedName>
</protein>
<dbReference type="InterPro" id="IPR036779">
    <property type="entry name" value="LysM_dom_sf"/>
</dbReference>
<reference evidence="3" key="1">
    <citation type="submission" date="2020-04" db="EMBL/GenBank/DDBJ databases">
        <title>Deep metagenomics examines the oral microbiome during advanced dental caries in children, revealing novel taxa and co-occurrences with host molecules.</title>
        <authorList>
            <person name="Baker J.L."/>
            <person name="Morton J.T."/>
            <person name="Dinis M."/>
            <person name="Alvarez R."/>
            <person name="Tran N.C."/>
            <person name="Knight R."/>
            <person name="Edlund A."/>
        </authorList>
    </citation>
    <scope>NUCLEOTIDE SEQUENCE</scope>
    <source>
        <strain evidence="3">JCVI_32_bin.14</strain>
    </source>
</reference>
<dbReference type="CDD" id="cd00118">
    <property type="entry name" value="LysM"/>
    <property type="match status" value="1"/>
</dbReference>
<evidence type="ECO:0000313" key="3">
    <source>
        <dbReference type="EMBL" id="MBF1130060.1"/>
    </source>
</evidence>
<dbReference type="EMBL" id="JABZMK010000091">
    <property type="protein sequence ID" value="MBF1130060.1"/>
    <property type="molecule type" value="Genomic_DNA"/>
</dbReference>
<dbReference type="AlphaFoldDB" id="A0A930BBU7"/>
<dbReference type="PROSITE" id="PS51782">
    <property type="entry name" value="LYSM"/>
    <property type="match status" value="1"/>
</dbReference>
<dbReference type="Gene3D" id="3.10.350.10">
    <property type="entry name" value="LysM domain"/>
    <property type="match status" value="1"/>
</dbReference>
<keyword evidence="1" id="KW-0732">Signal</keyword>
<sequence length="85" mass="9578">MKALMAFIVLVLGAGMYVQAPPQLISYAVTASKGDTLWDICSRIATDKEDVREIVYRAKQENNIKDPNELQPGQEIIVRVERTKE</sequence>
<accession>A0A930BBU7</accession>
<gene>
    <name evidence="3" type="ORF">HXL70_08510</name>
</gene>
<evidence type="ECO:0000259" key="2">
    <source>
        <dbReference type="PROSITE" id="PS51782"/>
    </source>
</evidence>
<proteinExistence type="predicted"/>
<dbReference type="InterPro" id="IPR018392">
    <property type="entry name" value="LysM"/>
</dbReference>
<name>A0A930BBU7_9FIRM</name>